<evidence type="ECO:0000313" key="2">
    <source>
        <dbReference type="EMBL" id="SGY40733.1"/>
    </source>
</evidence>
<sequence length="93" mass="10222">MGRSERRLGRWRWRLYGVWRKRGQICAMLHATTDNDSNTARPPNSTHGKEGSKPVQDARGTQAGCERKANLTGHTANVGSDESSAPCRSADQA</sequence>
<dbReference type="AlphaFoldDB" id="A0A2X0NYT3"/>
<evidence type="ECO:0000313" key="3">
    <source>
        <dbReference type="Proteomes" id="UP000249464"/>
    </source>
</evidence>
<keyword evidence="3" id="KW-1185">Reference proteome</keyword>
<accession>A0A2X0NYT3</accession>
<reference evidence="2 3" key="1">
    <citation type="submission" date="2016-11" db="EMBL/GenBank/DDBJ databases">
        <authorList>
            <person name="Jaros S."/>
            <person name="Januszkiewicz K."/>
            <person name="Wedrychowicz H."/>
        </authorList>
    </citation>
    <scope>NUCLEOTIDE SEQUENCE [LARGE SCALE GENOMIC DNA]</scope>
</reference>
<organism evidence="2 3">
    <name type="scientific">Microbotryum silenes-dioicae</name>
    <dbReference type="NCBI Taxonomy" id="796604"/>
    <lineage>
        <taxon>Eukaryota</taxon>
        <taxon>Fungi</taxon>
        <taxon>Dikarya</taxon>
        <taxon>Basidiomycota</taxon>
        <taxon>Pucciniomycotina</taxon>
        <taxon>Microbotryomycetes</taxon>
        <taxon>Microbotryales</taxon>
        <taxon>Microbotryaceae</taxon>
        <taxon>Microbotryum</taxon>
    </lineage>
</organism>
<protein>
    <submittedName>
        <fullName evidence="2">BQ5605_C003g02416 protein</fullName>
    </submittedName>
</protein>
<dbReference type="EMBL" id="FQNC01000042">
    <property type="protein sequence ID" value="SGY40733.1"/>
    <property type="molecule type" value="Genomic_DNA"/>
</dbReference>
<gene>
    <name evidence="2" type="primary">BQ5605_C003g02416</name>
    <name evidence="2" type="ORF">BQ5605_C003G02416</name>
</gene>
<evidence type="ECO:0000256" key="1">
    <source>
        <dbReference type="SAM" id="MobiDB-lite"/>
    </source>
</evidence>
<name>A0A2X0NYT3_9BASI</name>
<feature type="region of interest" description="Disordered" evidence="1">
    <location>
        <begin position="31"/>
        <end position="93"/>
    </location>
</feature>
<dbReference type="Proteomes" id="UP000249464">
    <property type="component" value="Unassembled WGS sequence"/>
</dbReference>
<feature type="compositionally biased region" description="Polar residues" evidence="1">
    <location>
        <begin position="72"/>
        <end position="83"/>
    </location>
</feature>
<proteinExistence type="predicted"/>
<feature type="compositionally biased region" description="Polar residues" evidence="1">
    <location>
        <begin position="32"/>
        <end position="46"/>
    </location>
</feature>